<dbReference type="PANTHER" id="PTHR11733:SF167">
    <property type="entry name" value="FI17812P1-RELATED"/>
    <property type="match status" value="1"/>
</dbReference>
<dbReference type="GO" id="GO:0005886">
    <property type="term" value="C:plasma membrane"/>
    <property type="evidence" value="ECO:0007669"/>
    <property type="project" value="TreeGrafter"/>
</dbReference>
<keyword evidence="10" id="KW-0472">Membrane</keyword>
<evidence type="ECO:0000256" key="9">
    <source>
        <dbReference type="ARBA" id="ARBA00023180"/>
    </source>
</evidence>
<organism evidence="13 14">
    <name type="scientific">Biomphalaria glabrata</name>
    <name type="common">Bloodfluke planorb</name>
    <name type="synonym">Freshwater snail</name>
    <dbReference type="NCBI Taxonomy" id="6526"/>
    <lineage>
        <taxon>Eukaryota</taxon>
        <taxon>Metazoa</taxon>
        <taxon>Spiralia</taxon>
        <taxon>Lophotrochozoa</taxon>
        <taxon>Mollusca</taxon>
        <taxon>Gastropoda</taxon>
        <taxon>Heterobranchia</taxon>
        <taxon>Euthyneura</taxon>
        <taxon>Panpulmonata</taxon>
        <taxon>Hygrophila</taxon>
        <taxon>Lymnaeoidea</taxon>
        <taxon>Planorbidae</taxon>
        <taxon>Biomphalaria</taxon>
    </lineage>
</organism>
<dbReference type="RefSeq" id="XP_055864922.1">
    <property type="nucleotide sequence ID" value="XM_056008947.1"/>
</dbReference>
<dbReference type="Gene3D" id="3.40.390.10">
    <property type="entry name" value="Collagenase (Catalytic Domain)"/>
    <property type="match status" value="1"/>
</dbReference>
<evidence type="ECO:0000259" key="12">
    <source>
        <dbReference type="Pfam" id="PF05649"/>
    </source>
</evidence>
<keyword evidence="5" id="KW-0378">Hydrolase</keyword>
<dbReference type="CDD" id="cd08662">
    <property type="entry name" value="M13"/>
    <property type="match status" value="1"/>
</dbReference>
<evidence type="ECO:0000256" key="6">
    <source>
        <dbReference type="ARBA" id="ARBA00022833"/>
    </source>
</evidence>
<dbReference type="FunFam" id="3.40.390.10:FF:000076">
    <property type="entry name" value="membrane metallo-endopeptidase-like 1"/>
    <property type="match status" value="1"/>
</dbReference>
<name>A0A9W2YQA7_BIOGL</name>
<dbReference type="Pfam" id="PF05649">
    <property type="entry name" value="Peptidase_M13_N"/>
    <property type="match status" value="1"/>
</dbReference>
<evidence type="ECO:0000256" key="3">
    <source>
        <dbReference type="ARBA" id="ARBA00022670"/>
    </source>
</evidence>
<gene>
    <name evidence="14" type="primary">LOC106071422</name>
</gene>
<evidence type="ECO:0000256" key="10">
    <source>
        <dbReference type="SAM" id="Phobius"/>
    </source>
</evidence>
<keyword evidence="10" id="KW-0812">Transmembrane</keyword>
<feature type="domain" description="Peptidase M13 C-terminal" evidence="11">
    <location>
        <begin position="589"/>
        <end position="792"/>
    </location>
</feature>
<evidence type="ECO:0000256" key="5">
    <source>
        <dbReference type="ARBA" id="ARBA00022801"/>
    </source>
</evidence>
<keyword evidence="13" id="KW-1185">Reference proteome</keyword>
<proteinExistence type="inferred from homology"/>
<comment type="similarity">
    <text evidence="2">Belongs to the peptidase M13 family.</text>
</comment>
<dbReference type="InterPro" id="IPR024079">
    <property type="entry name" value="MetalloPept_cat_dom_sf"/>
</dbReference>
<dbReference type="GO" id="GO:0016485">
    <property type="term" value="P:protein processing"/>
    <property type="evidence" value="ECO:0007669"/>
    <property type="project" value="TreeGrafter"/>
</dbReference>
<keyword evidence="10" id="KW-1133">Transmembrane helix</keyword>
<evidence type="ECO:0000256" key="2">
    <source>
        <dbReference type="ARBA" id="ARBA00007357"/>
    </source>
</evidence>
<keyword evidence="9" id="KW-0325">Glycoprotein</keyword>
<reference evidence="14" key="1">
    <citation type="submission" date="2025-08" db="UniProtKB">
        <authorList>
            <consortium name="RefSeq"/>
        </authorList>
    </citation>
    <scope>IDENTIFICATION</scope>
</reference>
<evidence type="ECO:0000313" key="13">
    <source>
        <dbReference type="Proteomes" id="UP001165740"/>
    </source>
</evidence>
<dbReference type="AlphaFoldDB" id="A0A9W2YQA7"/>
<dbReference type="OrthoDB" id="6475849at2759"/>
<dbReference type="PANTHER" id="PTHR11733">
    <property type="entry name" value="ZINC METALLOPROTEASE FAMILY M13 NEPRILYSIN-RELATED"/>
    <property type="match status" value="1"/>
</dbReference>
<evidence type="ECO:0000256" key="7">
    <source>
        <dbReference type="ARBA" id="ARBA00023049"/>
    </source>
</evidence>
<keyword evidence="3" id="KW-0645">Protease</keyword>
<evidence type="ECO:0000313" key="14">
    <source>
        <dbReference type="RefSeq" id="XP_055864922.1"/>
    </source>
</evidence>
<dbReference type="Gene3D" id="1.10.1380.10">
    <property type="entry name" value="Neutral endopeptidase , domain2"/>
    <property type="match status" value="1"/>
</dbReference>
<evidence type="ECO:0000256" key="8">
    <source>
        <dbReference type="ARBA" id="ARBA00023157"/>
    </source>
</evidence>
<dbReference type="SUPFAM" id="SSF55486">
    <property type="entry name" value="Metalloproteases ('zincins'), catalytic domain"/>
    <property type="match status" value="1"/>
</dbReference>
<comment type="cofactor">
    <cofactor evidence="1">
        <name>Zn(2+)</name>
        <dbReference type="ChEBI" id="CHEBI:29105"/>
    </cofactor>
</comment>
<keyword evidence="7" id="KW-0482">Metalloprotease</keyword>
<dbReference type="InterPro" id="IPR042089">
    <property type="entry name" value="Peptidase_M13_dom_2"/>
</dbReference>
<feature type="transmembrane region" description="Helical" evidence="10">
    <location>
        <begin position="69"/>
        <end position="90"/>
    </location>
</feature>
<keyword evidence="8" id="KW-1015">Disulfide bond</keyword>
<sequence>MTKAKENRSDLSVISAPEPAMAGQGYKRTNFEEDDYASNGGTPPPIDVVFRGPSAGLSSWRHRTTQEKCLLLVSVLLVLVIVVLAIVLAFKDSEIQDLKLENEKYCMTPECVKIASTILTAMDTQIDPCEDFYQFACGGWMKNNPIPPGHSRWGTFELMWQKNMLVMKNAIDKPASWFNSSAELKAKQYYISCMDENKLIDKAGGQPLLDLIHRLNWGVNISEWNVDWQLPQHWDMTPHLGDMHLLNIAAFMNLYVAEDDKDSSVNILQIDQGGLQLPDRDYYLNKSITDNKVLSAYLKYMVEVFQLLGAPNETFTRESMIDVILLETEIANITTPNEERRDENKIYHRYDIANLTKSFNQINWVHIINHVLSIVNLTVLPTEQIVVYAPEFLAKLNDILATYQSTESGKKILFNYMLWHIVNDFVGLLSKPFRDAKKEFTESMSGLTGNDDIWHTCITDTDSVLGYALGALFVKETFSGESKAKVTAKKMIEDVRKAFIANLPKLDWMDPVTMQAAIDKANAVIDMIGYPDYIMDEVKLDKKYESLIINESDYFGNNLAANNYSIKQNLEKLRKKPINEWGMSPPTVNAYYTTNKNTIVFPAGILQAPFFDRSFPQSLNYGAMGVVMGHELTHGFDDQGRQFDKNGNLKPWWDAEAVLRFKNKTQCMVDQYSSYQLNGEKERGKQTLGENIADNGGLKSAFYAYQKWVELNGKEQLLPALGLSHEKLFFLSFAQVWCWNSKPESDHLQVLTDAHSPAKFRVIGPLSNSPDFSRIWKCSDKSKMNPKKKCEVW</sequence>
<dbReference type="GO" id="GO:0004222">
    <property type="term" value="F:metalloendopeptidase activity"/>
    <property type="evidence" value="ECO:0007669"/>
    <property type="project" value="InterPro"/>
</dbReference>
<dbReference type="OMA" id="FGWAQVW"/>
<evidence type="ECO:0000256" key="4">
    <source>
        <dbReference type="ARBA" id="ARBA00022723"/>
    </source>
</evidence>
<dbReference type="PROSITE" id="PS51885">
    <property type="entry name" value="NEPRILYSIN"/>
    <property type="match status" value="1"/>
</dbReference>
<keyword evidence="6" id="KW-0862">Zinc</keyword>
<accession>A0A9W2YQA7</accession>
<dbReference type="Proteomes" id="UP001165740">
    <property type="component" value="Chromosome 13"/>
</dbReference>
<keyword evidence="4" id="KW-0479">Metal-binding</keyword>
<dbReference type="Pfam" id="PF01431">
    <property type="entry name" value="Peptidase_M13"/>
    <property type="match status" value="1"/>
</dbReference>
<dbReference type="GeneID" id="106071422"/>
<dbReference type="PRINTS" id="PR00786">
    <property type="entry name" value="NEPRILYSIN"/>
</dbReference>
<evidence type="ECO:0000256" key="1">
    <source>
        <dbReference type="ARBA" id="ARBA00001947"/>
    </source>
</evidence>
<dbReference type="InterPro" id="IPR018497">
    <property type="entry name" value="Peptidase_M13_C"/>
</dbReference>
<feature type="domain" description="Peptidase M13 N-terminal" evidence="12">
    <location>
        <begin position="128"/>
        <end position="531"/>
    </location>
</feature>
<dbReference type="GO" id="GO:0046872">
    <property type="term" value="F:metal ion binding"/>
    <property type="evidence" value="ECO:0007669"/>
    <property type="project" value="UniProtKB-KW"/>
</dbReference>
<dbReference type="InterPro" id="IPR000718">
    <property type="entry name" value="Peptidase_M13"/>
</dbReference>
<protein>
    <submittedName>
        <fullName evidence="14">Endothelin-converting enzyme homolog isoform X1</fullName>
    </submittedName>
</protein>
<dbReference type="InterPro" id="IPR008753">
    <property type="entry name" value="Peptidase_M13_N"/>
</dbReference>
<evidence type="ECO:0000259" key="11">
    <source>
        <dbReference type="Pfam" id="PF01431"/>
    </source>
</evidence>